<accession>A0ABZ2C692</accession>
<name>A0ABZ2C692_9BACI</name>
<organism evidence="2 3">
    <name type="scientific">Niallia oryzisoli</name>
    <dbReference type="NCBI Taxonomy" id="1737571"/>
    <lineage>
        <taxon>Bacteria</taxon>
        <taxon>Bacillati</taxon>
        <taxon>Bacillota</taxon>
        <taxon>Bacilli</taxon>
        <taxon>Bacillales</taxon>
        <taxon>Bacillaceae</taxon>
        <taxon>Niallia</taxon>
    </lineage>
</organism>
<sequence>MEALAIIPFILMMIVYLGFLGFIIWVAVSFIKTQKERNVILREISYKLDKLDMTKKEE</sequence>
<evidence type="ECO:0000313" key="3">
    <source>
        <dbReference type="Proteomes" id="UP001357223"/>
    </source>
</evidence>
<proteinExistence type="predicted"/>
<gene>
    <name evidence="2" type="ORF">R4Z09_16455</name>
</gene>
<protein>
    <recommendedName>
        <fullName evidence="4">ATP synthase F0 subunit 8</fullName>
    </recommendedName>
</protein>
<evidence type="ECO:0000313" key="2">
    <source>
        <dbReference type="EMBL" id="WVX78900.1"/>
    </source>
</evidence>
<keyword evidence="1" id="KW-1133">Transmembrane helix</keyword>
<feature type="transmembrane region" description="Helical" evidence="1">
    <location>
        <begin position="6"/>
        <end position="28"/>
    </location>
</feature>
<keyword evidence="3" id="KW-1185">Reference proteome</keyword>
<evidence type="ECO:0008006" key="4">
    <source>
        <dbReference type="Google" id="ProtNLM"/>
    </source>
</evidence>
<dbReference type="RefSeq" id="WP_338447834.1">
    <property type="nucleotide sequence ID" value="NZ_CP137640.1"/>
</dbReference>
<dbReference type="Proteomes" id="UP001357223">
    <property type="component" value="Chromosome"/>
</dbReference>
<dbReference type="EMBL" id="CP137640">
    <property type="protein sequence ID" value="WVX78900.1"/>
    <property type="molecule type" value="Genomic_DNA"/>
</dbReference>
<keyword evidence="1" id="KW-0472">Membrane</keyword>
<keyword evidence="1" id="KW-0812">Transmembrane</keyword>
<reference evidence="2 3" key="1">
    <citation type="submission" date="2023-10" db="EMBL/GenBank/DDBJ databases">
        <title>Niallia locisalis sp.nov. isolated from a salt pond sample.</title>
        <authorList>
            <person name="Li X.-J."/>
            <person name="Dong L."/>
        </authorList>
    </citation>
    <scope>NUCLEOTIDE SEQUENCE [LARGE SCALE GENOMIC DNA]</scope>
    <source>
        <strain evidence="2 3">DSM 29761</strain>
    </source>
</reference>
<evidence type="ECO:0000256" key="1">
    <source>
        <dbReference type="SAM" id="Phobius"/>
    </source>
</evidence>